<gene>
    <name evidence="9" type="ordered locus">Metbo_1690</name>
</gene>
<comment type="similarity">
    <text evidence="6">Belongs to the exbB/tolQ family.</text>
</comment>
<keyword evidence="3 7" id="KW-0812">Transmembrane</keyword>
<reference evidence="10" key="1">
    <citation type="submission" date="2011-02" db="EMBL/GenBank/DDBJ databases">
        <title>Complete sequence of Methanobacterium sp. AL-21.</title>
        <authorList>
            <consortium name="US DOE Joint Genome Institute"/>
            <person name="Lucas S."/>
            <person name="Copeland A."/>
            <person name="Lapidus A."/>
            <person name="Cheng J.-F."/>
            <person name="Goodwin L."/>
            <person name="Pitluck S."/>
            <person name="Chertkov O."/>
            <person name="Detter J.C."/>
            <person name="Han C."/>
            <person name="Tapia R."/>
            <person name="Land M."/>
            <person name="Hauser L."/>
            <person name="Kyrpides N."/>
            <person name="Ivanova N."/>
            <person name="Mikhailova N."/>
            <person name="Pagani I."/>
            <person name="Cadillo-Quiroz H."/>
            <person name="Imachi H."/>
            <person name="Zinder S."/>
            <person name="Liu W."/>
            <person name="Woyke T."/>
        </authorList>
    </citation>
    <scope>NUCLEOTIDE SEQUENCE [LARGE SCALE GENOMIC DNA]</scope>
    <source>
        <strain evidence="10">AL-21</strain>
    </source>
</reference>
<evidence type="ECO:0000313" key="10">
    <source>
        <dbReference type="Proteomes" id="UP000007490"/>
    </source>
</evidence>
<sequence length="199" mass="21532">MPVLVILLAVLVYVVIEAGGIISEYSMRKKTEFIEVENFINNISDPGTPENIENVVNASVLPKEQKEILIKLAGSTGIGDKSREVMARKMIEEEELKAIKRTEKTDIIAKIGPALGLIATLIPMGPGLAALGAGDINTLSQNLIIAFDAAILGLTSAAIAYTISKVRKRWYEDQISTLEALAESILEVLENAKETKKAN</sequence>
<dbReference type="GO" id="GO:0005886">
    <property type="term" value="C:plasma membrane"/>
    <property type="evidence" value="ECO:0007669"/>
    <property type="project" value="UniProtKB-SubCell"/>
</dbReference>
<evidence type="ECO:0000256" key="4">
    <source>
        <dbReference type="ARBA" id="ARBA00022989"/>
    </source>
</evidence>
<reference evidence="9 10" key="2">
    <citation type="journal article" date="2014" name="Int. J. Syst. Evol. Microbiol.">
        <title>Methanobacterium paludis sp. nov. and a novel strain of Methanobacterium lacus isolated from northern peatlands.</title>
        <authorList>
            <person name="Cadillo-Quiroz H."/>
            <person name="Brauer S.L."/>
            <person name="Goodson N."/>
            <person name="Yavitt J.B."/>
            <person name="Zinder S.H."/>
        </authorList>
    </citation>
    <scope>NUCLEOTIDE SEQUENCE [LARGE SCALE GENOMIC DNA]</scope>
    <source>
        <strain evidence="9 10">AL-21</strain>
    </source>
</reference>
<dbReference type="InterPro" id="IPR050790">
    <property type="entry name" value="ExbB/TolQ_transport"/>
</dbReference>
<feature type="transmembrane region" description="Helical" evidence="7">
    <location>
        <begin position="107"/>
        <end position="131"/>
    </location>
</feature>
<dbReference type="KEGG" id="mel:Metbo_1690"/>
<evidence type="ECO:0000259" key="8">
    <source>
        <dbReference type="Pfam" id="PF01618"/>
    </source>
</evidence>
<evidence type="ECO:0000256" key="1">
    <source>
        <dbReference type="ARBA" id="ARBA00004651"/>
    </source>
</evidence>
<dbReference type="InterPro" id="IPR002898">
    <property type="entry name" value="MotA_ExbB_proton_chnl"/>
</dbReference>
<evidence type="ECO:0000256" key="3">
    <source>
        <dbReference type="ARBA" id="ARBA00022692"/>
    </source>
</evidence>
<dbReference type="AlphaFoldDB" id="F0T9N6"/>
<evidence type="ECO:0000256" key="5">
    <source>
        <dbReference type="ARBA" id="ARBA00023136"/>
    </source>
</evidence>
<dbReference type="PANTHER" id="PTHR30625">
    <property type="entry name" value="PROTEIN TOLQ"/>
    <property type="match status" value="1"/>
</dbReference>
<dbReference type="STRING" id="877455.Metbo_1690"/>
<feature type="transmembrane region" description="Helical" evidence="7">
    <location>
        <begin position="143"/>
        <end position="163"/>
    </location>
</feature>
<dbReference type="GO" id="GO:0017038">
    <property type="term" value="P:protein import"/>
    <property type="evidence" value="ECO:0007669"/>
    <property type="project" value="TreeGrafter"/>
</dbReference>
<dbReference type="HOGENOM" id="CLU_088835_0_0_2"/>
<proteinExistence type="inferred from homology"/>
<dbReference type="eggNOG" id="arCOG03209">
    <property type="taxonomic scope" value="Archaea"/>
</dbReference>
<protein>
    <submittedName>
        <fullName evidence="9">Transporter protein</fullName>
    </submittedName>
</protein>
<dbReference type="PANTHER" id="PTHR30625:SF3">
    <property type="entry name" value="TOL-PAL SYSTEM PROTEIN TOLQ"/>
    <property type="match status" value="1"/>
</dbReference>
<dbReference type="GeneID" id="10278147"/>
<dbReference type="Proteomes" id="UP000007490">
    <property type="component" value="Chromosome"/>
</dbReference>
<keyword evidence="6" id="KW-0653">Protein transport</keyword>
<dbReference type="Pfam" id="PF01618">
    <property type="entry name" value="MotA_ExbB"/>
    <property type="match status" value="1"/>
</dbReference>
<evidence type="ECO:0000256" key="6">
    <source>
        <dbReference type="RuleBase" id="RU004057"/>
    </source>
</evidence>
<organism evidence="9 10">
    <name type="scientific">Methanobacterium lacus (strain AL-21)</name>
    <dbReference type="NCBI Taxonomy" id="877455"/>
    <lineage>
        <taxon>Archaea</taxon>
        <taxon>Methanobacteriati</taxon>
        <taxon>Methanobacteriota</taxon>
        <taxon>Methanomada group</taxon>
        <taxon>Methanobacteria</taxon>
        <taxon>Methanobacteriales</taxon>
        <taxon>Methanobacteriaceae</taxon>
        <taxon>Methanobacterium</taxon>
    </lineage>
</organism>
<feature type="domain" description="MotA/TolQ/ExbB proton channel" evidence="8">
    <location>
        <begin position="82"/>
        <end position="179"/>
    </location>
</feature>
<dbReference type="RefSeq" id="WP_013645266.1">
    <property type="nucleotide sequence ID" value="NC_015216.1"/>
</dbReference>
<comment type="subcellular location">
    <subcellularLocation>
        <location evidence="1">Cell membrane</location>
        <topology evidence="1">Multi-pass membrane protein</topology>
    </subcellularLocation>
    <subcellularLocation>
        <location evidence="6">Membrane</location>
        <topology evidence="6">Multi-pass membrane protein</topology>
    </subcellularLocation>
</comment>
<keyword evidence="5 7" id="KW-0472">Membrane</keyword>
<evidence type="ECO:0000256" key="2">
    <source>
        <dbReference type="ARBA" id="ARBA00022475"/>
    </source>
</evidence>
<dbReference type="EMBL" id="CP002551">
    <property type="protein sequence ID" value="ADZ09915.1"/>
    <property type="molecule type" value="Genomic_DNA"/>
</dbReference>
<keyword evidence="4 7" id="KW-1133">Transmembrane helix</keyword>
<keyword evidence="2" id="KW-1003">Cell membrane</keyword>
<evidence type="ECO:0000313" key="9">
    <source>
        <dbReference type="EMBL" id="ADZ09915.1"/>
    </source>
</evidence>
<feature type="transmembrane region" description="Helical" evidence="7">
    <location>
        <begin position="6"/>
        <end position="25"/>
    </location>
</feature>
<evidence type="ECO:0000256" key="7">
    <source>
        <dbReference type="SAM" id="Phobius"/>
    </source>
</evidence>
<keyword evidence="6" id="KW-0813">Transport</keyword>
<keyword evidence="10" id="KW-1185">Reference proteome</keyword>
<name>F0T9N6_METLA</name>
<accession>F0T9N6</accession>